<evidence type="ECO:0000313" key="2">
    <source>
        <dbReference type="Proteomes" id="UP000017559"/>
    </source>
</evidence>
<keyword evidence="2" id="KW-1185">Reference proteome</keyword>
<organism evidence="1 2">
    <name type="scientific">Moniliophthora roreri (strain MCA 2997)</name>
    <name type="common">Cocoa frosty pod rot fungus</name>
    <name type="synonym">Crinipellis roreri</name>
    <dbReference type="NCBI Taxonomy" id="1381753"/>
    <lineage>
        <taxon>Eukaryota</taxon>
        <taxon>Fungi</taxon>
        <taxon>Dikarya</taxon>
        <taxon>Basidiomycota</taxon>
        <taxon>Agaricomycotina</taxon>
        <taxon>Agaricomycetes</taxon>
        <taxon>Agaricomycetidae</taxon>
        <taxon>Agaricales</taxon>
        <taxon>Marasmiineae</taxon>
        <taxon>Marasmiaceae</taxon>
        <taxon>Moniliophthora</taxon>
    </lineage>
</organism>
<dbReference type="AlphaFoldDB" id="V2XVK2"/>
<reference evidence="1 2" key="1">
    <citation type="journal article" date="2014" name="BMC Genomics">
        <title>Genome and secretome analysis of the hemibiotrophic fungal pathogen, Moniliophthora roreri, which causes frosty pod rot disease of cacao: mechanisms of the biotrophic and necrotrophic phases.</title>
        <authorList>
            <person name="Meinhardt L.W."/>
            <person name="Costa G.G.L."/>
            <person name="Thomazella D.P.T."/>
            <person name="Teixeira P.J.P.L."/>
            <person name="Carazzolle M.F."/>
            <person name="Schuster S.C."/>
            <person name="Carlson J.E."/>
            <person name="Guiltinan M.J."/>
            <person name="Mieczkowski P."/>
            <person name="Farmer A."/>
            <person name="Ramaraj T."/>
            <person name="Crozier J."/>
            <person name="Davis R.E."/>
            <person name="Shao J."/>
            <person name="Melnick R.L."/>
            <person name="Pereira G.A.G."/>
            <person name="Bailey B.A."/>
        </authorList>
    </citation>
    <scope>NUCLEOTIDE SEQUENCE [LARGE SCALE GENOMIC DNA]</scope>
    <source>
        <strain evidence="1 2">MCA 2997</strain>
    </source>
</reference>
<dbReference type="OrthoDB" id="2840428at2759"/>
<name>V2XVK2_MONRO</name>
<evidence type="ECO:0000313" key="1">
    <source>
        <dbReference type="EMBL" id="ESK83434.1"/>
    </source>
</evidence>
<dbReference type="EMBL" id="AWSO01001543">
    <property type="protein sequence ID" value="ESK83434.1"/>
    <property type="molecule type" value="Genomic_DNA"/>
</dbReference>
<dbReference type="KEGG" id="mrr:Moror_15588"/>
<gene>
    <name evidence="1" type="ORF">Moror_15588</name>
</gene>
<dbReference type="HOGENOM" id="CLU_180191_1_0_1"/>
<proteinExistence type="predicted"/>
<protein>
    <submittedName>
        <fullName evidence="1">Uncharacterized protein</fullName>
    </submittedName>
</protein>
<sequence>MTIYSEGIKYGCGHYVKTRDVNTIDCGSRYCKLSKSHPKNCTLEECNIHYGPDRKEDIIHTTERWCQPCDDYWKPNGRRN</sequence>
<dbReference type="Proteomes" id="UP000017559">
    <property type="component" value="Unassembled WGS sequence"/>
</dbReference>
<accession>V2XVK2</accession>
<comment type="caution">
    <text evidence="1">The sequence shown here is derived from an EMBL/GenBank/DDBJ whole genome shotgun (WGS) entry which is preliminary data.</text>
</comment>